<dbReference type="InterPro" id="IPR012318">
    <property type="entry name" value="HTH_CRP"/>
</dbReference>
<dbReference type="PANTHER" id="PTHR24567:SF68">
    <property type="entry name" value="DNA-BINDING TRANSCRIPTIONAL DUAL REGULATOR CRP"/>
    <property type="match status" value="1"/>
</dbReference>
<gene>
    <name evidence="6" type="ORF">EKG83_42345</name>
</gene>
<evidence type="ECO:0000259" key="4">
    <source>
        <dbReference type="PROSITE" id="PS50042"/>
    </source>
</evidence>
<evidence type="ECO:0000259" key="5">
    <source>
        <dbReference type="PROSITE" id="PS51063"/>
    </source>
</evidence>
<dbReference type="PROSITE" id="PS50042">
    <property type="entry name" value="CNMP_BINDING_3"/>
    <property type="match status" value="1"/>
</dbReference>
<protein>
    <submittedName>
        <fullName evidence="6">Crp/Fnr family transcriptional regulator</fullName>
    </submittedName>
</protein>
<dbReference type="GO" id="GO:0003677">
    <property type="term" value="F:DNA binding"/>
    <property type="evidence" value="ECO:0007669"/>
    <property type="project" value="UniProtKB-KW"/>
</dbReference>
<dbReference type="InterPro" id="IPR036390">
    <property type="entry name" value="WH_DNA-bd_sf"/>
</dbReference>
<dbReference type="Gene3D" id="2.60.120.10">
    <property type="entry name" value="Jelly Rolls"/>
    <property type="match status" value="1"/>
</dbReference>
<keyword evidence="2" id="KW-0238">DNA-binding</keyword>
<dbReference type="Pfam" id="PF00027">
    <property type="entry name" value="cNMP_binding"/>
    <property type="match status" value="1"/>
</dbReference>
<accession>A0A5Q0HEP6</accession>
<organism evidence="6 7">
    <name type="scientific">Saccharothrix syringae</name>
    <name type="common">Nocardiopsis syringae</name>
    <dbReference type="NCBI Taxonomy" id="103733"/>
    <lineage>
        <taxon>Bacteria</taxon>
        <taxon>Bacillati</taxon>
        <taxon>Actinomycetota</taxon>
        <taxon>Actinomycetes</taxon>
        <taxon>Pseudonocardiales</taxon>
        <taxon>Pseudonocardiaceae</taxon>
        <taxon>Saccharothrix</taxon>
    </lineage>
</organism>
<dbReference type="PROSITE" id="PS51063">
    <property type="entry name" value="HTH_CRP_2"/>
    <property type="match status" value="1"/>
</dbReference>
<sequence length="241" mass="26619">MAVATAPRWGSGTATQDPVWPGNSLLGRLREITRQELIDIGTLVRYTADREVMEQDAKDTHVLLLLDGFVKVQVTDQRGNSALLAVRGPGDLVGEMTALDQEPRPATVVTCGDVVAKLITSGELMSFLHRRNDMFVELIGMINDRLQWANQRRRDFLSHPPAERVARVLAELVQTYGREEPHGWTLGIPLTKVELASIAGTKPRTAQKAFSDLRKAGVVVSHLRRDVLIPDLAALREFAGI</sequence>
<evidence type="ECO:0000256" key="2">
    <source>
        <dbReference type="ARBA" id="ARBA00023125"/>
    </source>
</evidence>
<dbReference type="SMART" id="SM00100">
    <property type="entry name" value="cNMP"/>
    <property type="match status" value="1"/>
</dbReference>
<dbReference type="Proteomes" id="UP000325787">
    <property type="component" value="Chromosome"/>
</dbReference>
<reference evidence="7" key="1">
    <citation type="journal article" date="2021" name="Curr. Microbiol.">
        <title>Complete genome of nocamycin-producing strain Saccharothrix syringae NRRL B-16468 reveals the biosynthetic potential for secondary metabolites.</title>
        <authorList>
            <person name="Mo X."/>
            <person name="Yang S."/>
        </authorList>
    </citation>
    <scope>NUCLEOTIDE SEQUENCE [LARGE SCALE GENOMIC DNA]</scope>
    <source>
        <strain evidence="7">ATCC 51364 / DSM 43886 / JCM 6844 / KCTC 9398 / NBRC 14523 / NRRL B-16468 / INA 2240</strain>
    </source>
</reference>
<feature type="domain" description="HTH crp-type" evidence="5">
    <location>
        <begin position="159"/>
        <end position="233"/>
    </location>
</feature>
<proteinExistence type="predicted"/>
<feature type="domain" description="Cyclic nucleotide-binding" evidence="4">
    <location>
        <begin position="25"/>
        <end position="110"/>
    </location>
</feature>
<dbReference type="InterPro" id="IPR018490">
    <property type="entry name" value="cNMP-bd_dom_sf"/>
</dbReference>
<dbReference type="GO" id="GO:0003700">
    <property type="term" value="F:DNA-binding transcription factor activity"/>
    <property type="evidence" value="ECO:0007669"/>
    <property type="project" value="TreeGrafter"/>
</dbReference>
<keyword evidence="1" id="KW-0805">Transcription regulation</keyword>
<dbReference type="CDD" id="cd00038">
    <property type="entry name" value="CAP_ED"/>
    <property type="match status" value="1"/>
</dbReference>
<dbReference type="InterPro" id="IPR014710">
    <property type="entry name" value="RmlC-like_jellyroll"/>
</dbReference>
<keyword evidence="3" id="KW-0804">Transcription</keyword>
<evidence type="ECO:0000313" key="7">
    <source>
        <dbReference type="Proteomes" id="UP000325787"/>
    </source>
</evidence>
<dbReference type="SUPFAM" id="SSF51206">
    <property type="entry name" value="cAMP-binding domain-like"/>
    <property type="match status" value="1"/>
</dbReference>
<dbReference type="InterPro" id="IPR036388">
    <property type="entry name" value="WH-like_DNA-bd_sf"/>
</dbReference>
<evidence type="ECO:0000313" key="6">
    <source>
        <dbReference type="EMBL" id="QFZ24838.1"/>
    </source>
</evidence>
<dbReference type="GO" id="GO:0005829">
    <property type="term" value="C:cytosol"/>
    <property type="evidence" value="ECO:0007669"/>
    <property type="project" value="TreeGrafter"/>
</dbReference>
<dbReference type="InterPro" id="IPR050397">
    <property type="entry name" value="Env_Response_Regulators"/>
</dbReference>
<evidence type="ECO:0000256" key="3">
    <source>
        <dbReference type="ARBA" id="ARBA00023163"/>
    </source>
</evidence>
<dbReference type="KEGG" id="ssyi:EKG83_42345"/>
<dbReference type="PANTHER" id="PTHR24567">
    <property type="entry name" value="CRP FAMILY TRANSCRIPTIONAL REGULATORY PROTEIN"/>
    <property type="match status" value="1"/>
</dbReference>
<dbReference type="InterPro" id="IPR000595">
    <property type="entry name" value="cNMP-bd_dom"/>
</dbReference>
<keyword evidence="7" id="KW-1185">Reference proteome</keyword>
<dbReference type="Pfam" id="PF13545">
    <property type="entry name" value="HTH_Crp_2"/>
    <property type="match status" value="1"/>
</dbReference>
<dbReference type="SUPFAM" id="SSF46785">
    <property type="entry name" value="Winged helix' DNA-binding domain"/>
    <property type="match status" value="1"/>
</dbReference>
<dbReference type="AlphaFoldDB" id="A0A5Q0HEP6"/>
<name>A0A5Q0HEP6_SACSY</name>
<dbReference type="EMBL" id="CP034550">
    <property type="protein sequence ID" value="QFZ24838.1"/>
    <property type="molecule type" value="Genomic_DNA"/>
</dbReference>
<dbReference type="OrthoDB" id="41390at2"/>
<dbReference type="Gene3D" id="1.10.10.10">
    <property type="entry name" value="Winged helix-like DNA-binding domain superfamily/Winged helix DNA-binding domain"/>
    <property type="match status" value="1"/>
</dbReference>
<evidence type="ECO:0000256" key="1">
    <source>
        <dbReference type="ARBA" id="ARBA00023015"/>
    </source>
</evidence>